<dbReference type="EMBL" id="GL945474">
    <property type="protein sequence ID" value="EGO04249.1"/>
    <property type="molecule type" value="Genomic_DNA"/>
</dbReference>
<proteinExistence type="predicted"/>
<keyword evidence="2" id="KW-1185">Reference proteome</keyword>
<protein>
    <submittedName>
        <fullName evidence="1">Uncharacterized protein</fullName>
    </submittedName>
</protein>
<sequence length="328" mass="37289">MPTPVHEVFMERLSELLQGKLSGLIRWSDGMFKLSSNTTRFLQRGQITTVPNLALKFQSLNPSTEWQELFIVEVSHSQLLGDVTQKVKKYSQELPHLVSILVVKFYESHKYAKPQYRYAEPINMQYWYNLQKDNNIKYGPLRTADGVTWAAYIQRVVPNIDVGQLYPTQAQKDEFNDVFNCVITRSILEMENIMRSTPQTVASLEAKIAAAQIAALEVATQDLIANCTGCPPQSDIFRIIIMPPEAVLRQLGEGVFFTPKKKWVGLFDRNWVFKEKNGTCTNRTCPACGKLLKTLQGVMADLSISAMCAWYRQGKGRELEADNRALNK</sequence>
<organism evidence="2">
    <name type="scientific">Serpula lacrymans var. lacrymans (strain S7.3)</name>
    <name type="common">Dry rot fungus</name>
    <dbReference type="NCBI Taxonomy" id="936435"/>
    <lineage>
        <taxon>Eukaryota</taxon>
        <taxon>Fungi</taxon>
        <taxon>Dikarya</taxon>
        <taxon>Basidiomycota</taxon>
        <taxon>Agaricomycotina</taxon>
        <taxon>Agaricomycetes</taxon>
        <taxon>Agaricomycetidae</taxon>
        <taxon>Boletales</taxon>
        <taxon>Coniophorineae</taxon>
        <taxon>Serpulaceae</taxon>
        <taxon>Serpula</taxon>
    </lineage>
</organism>
<reference evidence="2" key="1">
    <citation type="journal article" date="2011" name="Science">
        <title>The plant cell wall-decomposing machinery underlies the functional diversity of forest fungi.</title>
        <authorList>
            <person name="Eastwood D.C."/>
            <person name="Floudas D."/>
            <person name="Binder M."/>
            <person name="Majcherczyk A."/>
            <person name="Schneider P."/>
            <person name="Aerts A."/>
            <person name="Asiegbu F.O."/>
            <person name="Baker S.E."/>
            <person name="Barry K."/>
            <person name="Bendiksby M."/>
            <person name="Blumentritt M."/>
            <person name="Coutinho P.M."/>
            <person name="Cullen D."/>
            <person name="de Vries R.P."/>
            <person name="Gathman A."/>
            <person name="Goodell B."/>
            <person name="Henrissat B."/>
            <person name="Ihrmark K."/>
            <person name="Kauserud H."/>
            <person name="Kohler A."/>
            <person name="LaButti K."/>
            <person name="Lapidus A."/>
            <person name="Lavin J.L."/>
            <person name="Lee Y.-H."/>
            <person name="Lindquist E."/>
            <person name="Lilly W."/>
            <person name="Lucas S."/>
            <person name="Morin E."/>
            <person name="Murat C."/>
            <person name="Oguiza J.A."/>
            <person name="Park J."/>
            <person name="Pisabarro A.G."/>
            <person name="Riley R."/>
            <person name="Rosling A."/>
            <person name="Salamov A."/>
            <person name="Schmidt O."/>
            <person name="Schmutz J."/>
            <person name="Skrede I."/>
            <person name="Stenlid J."/>
            <person name="Wiebenga A."/>
            <person name="Xie X."/>
            <person name="Kuees U."/>
            <person name="Hibbett D.S."/>
            <person name="Hoffmeister D."/>
            <person name="Hoegberg N."/>
            <person name="Martin F."/>
            <person name="Grigoriev I.V."/>
            <person name="Watkinson S.C."/>
        </authorList>
    </citation>
    <scope>NUCLEOTIDE SEQUENCE [LARGE SCALE GENOMIC DNA]</scope>
    <source>
        <strain evidence="2">strain S7.3</strain>
    </source>
</reference>
<dbReference type="AlphaFoldDB" id="F8PFP8"/>
<gene>
    <name evidence="1" type="ORF">SERLA73DRAFT_148840</name>
</gene>
<dbReference type="HOGENOM" id="CLU_847761_0_0_1"/>
<name>F8PFP8_SERL3</name>
<evidence type="ECO:0000313" key="2">
    <source>
        <dbReference type="Proteomes" id="UP000008063"/>
    </source>
</evidence>
<evidence type="ECO:0000313" key="1">
    <source>
        <dbReference type="EMBL" id="EGO04249.1"/>
    </source>
</evidence>
<dbReference type="Proteomes" id="UP000008063">
    <property type="component" value="Unassembled WGS sequence"/>
</dbReference>
<dbReference type="InParanoid" id="F8PFP8"/>
<accession>F8PFP8</accession>